<name>A0A9P0LQ79_ACAOB</name>
<dbReference type="AlphaFoldDB" id="A0A9P0LQ79"/>
<proteinExistence type="predicted"/>
<comment type="caution">
    <text evidence="2">The sequence shown here is derived from an EMBL/GenBank/DDBJ whole genome shotgun (WGS) entry which is preliminary data.</text>
</comment>
<dbReference type="PANTHER" id="PTHR36159">
    <property type="entry name" value="PROTEIN CBG23766"/>
    <property type="match status" value="1"/>
</dbReference>
<feature type="domain" description="Double jelly roll-like" evidence="1">
    <location>
        <begin position="3"/>
        <end position="288"/>
    </location>
</feature>
<evidence type="ECO:0000313" key="2">
    <source>
        <dbReference type="EMBL" id="CAH1999196.1"/>
    </source>
</evidence>
<sequence length="310" mass="35686">MGGEKIYGVRNPGITSTMKTMVSHGKSAIHALLCSGWTSSAETSAICKVFSGIMGFAENYKKGVLNIKHEFLLVIARSFKNCYVGECDAELTIFKIEWKVQHIVPEDRYKVKILQRLNKHVSSRIKVAFRSWDLYELPSLRSTSSDAWAIRTTSKLERPLFVIIGFQDSTVEENHSMDITKFINANVNSIRLKLNNQVFPYERRNLNFEKKLNTAAYYEFESFQKTYYNRNISEPMMDIKKFNDNSLFVIDCSHQPDHLQLSTVDISLEFETRKTALPFHTKVYALVINYSCFSYNAFDGSIQNGLIHSY</sequence>
<reference evidence="2" key="1">
    <citation type="submission" date="2022-03" db="EMBL/GenBank/DDBJ databases">
        <authorList>
            <person name="Sayadi A."/>
        </authorList>
    </citation>
    <scope>NUCLEOTIDE SEQUENCE</scope>
</reference>
<dbReference type="Proteomes" id="UP001152888">
    <property type="component" value="Unassembled WGS sequence"/>
</dbReference>
<dbReference type="InterPro" id="IPR049512">
    <property type="entry name" value="DJR-like_dom"/>
</dbReference>
<gene>
    <name evidence="2" type="ORF">ACAOBT_LOCUS24846</name>
</gene>
<dbReference type="OrthoDB" id="6761856at2759"/>
<protein>
    <recommendedName>
        <fullName evidence="1">Double jelly roll-like domain-containing protein</fullName>
    </recommendedName>
</protein>
<organism evidence="2 3">
    <name type="scientific">Acanthoscelides obtectus</name>
    <name type="common">Bean weevil</name>
    <name type="synonym">Bruchus obtectus</name>
    <dbReference type="NCBI Taxonomy" id="200917"/>
    <lineage>
        <taxon>Eukaryota</taxon>
        <taxon>Metazoa</taxon>
        <taxon>Ecdysozoa</taxon>
        <taxon>Arthropoda</taxon>
        <taxon>Hexapoda</taxon>
        <taxon>Insecta</taxon>
        <taxon>Pterygota</taxon>
        <taxon>Neoptera</taxon>
        <taxon>Endopterygota</taxon>
        <taxon>Coleoptera</taxon>
        <taxon>Polyphaga</taxon>
        <taxon>Cucujiformia</taxon>
        <taxon>Chrysomeloidea</taxon>
        <taxon>Chrysomelidae</taxon>
        <taxon>Bruchinae</taxon>
        <taxon>Bruchini</taxon>
        <taxon>Acanthoscelides</taxon>
    </lineage>
</organism>
<evidence type="ECO:0000259" key="1">
    <source>
        <dbReference type="Pfam" id="PF21738"/>
    </source>
</evidence>
<evidence type="ECO:0000313" key="3">
    <source>
        <dbReference type="Proteomes" id="UP001152888"/>
    </source>
</evidence>
<keyword evidence="3" id="KW-1185">Reference proteome</keyword>
<dbReference type="Pfam" id="PF21738">
    <property type="entry name" value="DJR-like_dom"/>
    <property type="match status" value="1"/>
</dbReference>
<dbReference type="PANTHER" id="PTHR36159:SF1">
    <property type="entry name" value="RETROVIRUS-RELATED POL POLYPROTEIN FROM TRANSPOSON 412-LIKE PROTEIN"/>
    <property type="match status" value="1"/>
</dbReference>
<accession>A0A9P0LQ79</accession>
<dbReference type="EMBL" id="CAKOFQ010007359">
    <property type="protein sequence ID" value="CAH1999196.1"/>
    <property type="molecule type" value="Genomic_DNA"/>
</dbReference>